<keyword evidence="2" id="KW-1133">Transmembrane helix</keyword>
<evidence type="ECO:0000256" key="2">
    <source>
        <dbReference type="SAM" id="Phobius"/>
    </source>
</evidence>
<feature type="coiled-coil region" evidence="1">
    <location>
        <begin position="207"/>
        <end position="237"/>
    </location>
</feature>
<keyword evidence="2" id="KW-0472">Membrane</keyword>
<comment type="caution">
    <text evidence="3">The sequence shown here is derived from an EMBL/GenBank/DDBJ whole genome shotgun (WGS) entry which is preliminary data.</text>
</comment>
<evidence type="ECO:0000313" key="4">
    <source>
        <dbReference type="Proteomes" id="UP001597145"/>
    </source>
</evidence>
<evidence type="ECO:0000256" key="1">
    <source>
        <dbReference type="SAM" id="Coils"/>
    </source>
</evidence>
<evidence type="ECO:0000313" key="3">
    <source>
        <dbReference type="EMBL" id="MFD1534621.1"/>
    </source>
</evidence>
<keyword evidence="4" id="KW-1185">Reference proteome</keyword>
<dbReference type="RefSeq" id="WP_343978019.1">
    <property type="nucleotide sequence ID" value="NZ_BAAAJG010000010.1"/>
</dbReference>
<protein>
    <recommendedName>
        <fullName evidence="5">Signal transduction histidine kinase subgroup 3 dimerisation and phosphoacceptor domain-containing protein</fullName>
    </recommendedName>
</protein>
<keyword evidence="1" id="KW-0175">Coiled coil</keyword>
<feature type="transmembrane region" description="Helical" evidence="2">
    <location>
        <begin position="39"/>
        <end position="62"/>
    </location>
</feature>
<reference evidence="4" key="1">
    <citation type="journal article" date="2019" name="Int. J. Syst. Evol. Microbiol.">
        <title>The Global Catalogue of Microorganisms (GCM) 10K type strain sequencing project: providing services to taxonomists for standard genome sequencing and annotation.</title>
        <authorList>
            <consortium name="The Broad Institute Genomics Platform"/>
            <consortium name="The Broad Institute Genome Sequencing Center for Infectious Disease"/>
            <person name="Wu L."/>
            <person name="Ma J."/>
        </authorList>
    </citation>
    <scope>NUCLEOTIDE SEQUENCE [LARGE SCALE GENOMIC DNA]</scope>
    <source>
        <strain evidence="4">JCM 12165</strain>
    </source>
</reference>
<dbReference type="EMBL" id="JBHUCP010000039">
    <property type="protein sequence ID" value="MFD1534621.1"/>
    <property type="molecule type" value="Genomic_DNA"/>
</dbReference>
<evidence type="ECO:0008006" key="5">
    <source>
        <dbReference type="Google" id="ProtNLM"/>
    </source>
</evidence>
<organism evidence="3 4">
    <name type="scientific">Pseudonocardia aurantiaca</name>
    <dbReference type="NCBI Taxonomy" id="75290"/>
    <lineage>
        <taxon>Bacteria</taxon>
        <taxon>Bacillati</taxon>
        <taxon>Actinomycetota</taxon>
        <taxon>Actinomycetes</taxon>
        <taxon>Pseudonocardiales</taxon>
        <taxon>Pseudonocardiaceae</taxon>
        <taxon>Pseudonocardia</taxon>
    </lineage>
</organism>
<proteinExistence type="predicted"/>
<keyword evidence="2" id="KW-0812">Transmembrane</keyword>
<name>A0ABW4FVV2_9PSEU</name>
<sequence length="456" mass="47698">MNRTISARMLRVLLVACGAAFLLVAVVRAGALIHGPQQLVVVLPFVAAGLAVVGLGLVLPVVDRVVERLTGHREVTAYSALAEAAARISAGSLEQALPGVAEVVAGGTGATRAVLWLAVGERLVAGAAYPPAQPGSDSGRGPPSVANLAVLLARPDTDHVVPVLDGAVLRAALAIEKPNAPITRADQRLMQDVANGAGLLLRGVALNAELAERVRRADALAAELQASRQRLATAREVERRRLVMELSHATTDPMAALRAEVGGARRTLGSEPDEAPDKAASAQEMLARALVGLDDLLDRFRVIVRGVYPAVLRDQGPAAALDEVAADLPRSVRLTGGLTARLDWEIESGIYYVAAAAMHELAGRPAEQELVLHLEQAGGRVTVLVEDPTPPVTAEHLRTALADDVERLGALGGDLELSSSGGADPERPAAVMLRAWLPERLEPLVESSARAELRAS</sequence>
<accession>A0ABW4FVV2</accession>
<dbReference type="Proteomes" id="UP001597145">
    <property type="component" value="Unassembled WGS sequence"/>
</dbReference>
<gene>
    <name evidence="3" type="ORF">ACFSCY_34910</name>
</gene>